<keyword evidence="1" id="KW-0597">Phosphoprotein</keyword>
<organism evidence="3 4">
    <name type="scientific">Polyangium fumosum</name>
    <dbReference type="NCBI Taxonomy" id="889272"/>
    <lineage>
        <taxon>Bacteria</taxon>
        <taxon>Pseudomonadati</taxon>
        <taxon>Myxococcota</taxon>
        <taxon>Polyangia</taxon>
        <taxon>Polyangiales</taxon>
        <taxon>Polyangiaceae</taxon>
        <taxon>Polyangium</taxon>
    </lineage>
</organism>
<feature type="modified residue" description="4-aspartylphosphate" evidence="1">
    <location>
        <position position="55"/>
    </location>
</feature>
<name>A0A4V5PSJ9_9BACT</name>
<dbReference type="CDD" id="cd00156">
    <property type="entry name" value="REC"/>
    <property type="match status" value="1"/>
</dbReference>
<dbReference type="AlphaFoldDB" id="A0A4V5PSJ9"/>
<reference evidence="3 4" key="1">
    <citation type="submission" date="2019-04" db="EMBL/GenBank/DDBJ databases">
        <authorList>
            <person name="Li Y."/>
            <person name="Wang J."/>
        </authorList>
    </citation>
    <scope>NUCLEOTIDE SEQUENCE [LARGE SCALE GENOMIC DNA]</scope>
    <source>
        <strain evidence="3 4">DSM 14668</strain>
    </source>
</reference>
<dbReference type="Pfam" id="PF00072">
    <property type="entry name" value="Response_reg"/>
    <property type="match status" value="1"/>
</dbReference>
<dbReference type="SUPFAM" id="SSF52172">
    <property type="entry name" value="CheY-like"/>
    <property type="match status" value="1"/>
</dbReference>
<evidence type="ECO:0000313" key="3">
    <source>
        <dbReference type="EMBL" id="TKD09721.1"/>
    </source>
</evidence>
<evidence type="ECO:0000259" key="2">
    <source>
        <dbReference type="PROSITE" id="PS50110"/>
    </source>
</evidence>
<evidence type="ECO:0000256" key="1">
    <source>
        <dbReference type="PROSITE-ProRule" id="PRU00169"/>
    </source>
</evidence>
<keyword evidence="4" id="KW-1185">Reference proteome</keyword>
<feature type="domain" description="Response regulatory" evidence="2">
    <location>
        <begin position="6"/>
        <end position="117"/>
    </location>
</feature>
<sequence>MLNVPTILLLDEEQLMREATALLLTNRGAKVTKTATLDEALAELGHRTYDVAVIDLSNSSPKCVEILQRMRSHGNVPHRVIVTTSQPLPRHESADLTDVIVKPYPFERLLDAVFGARSSRRAAPRSGIFPLVRRITASRRTAQARRGRV</sequence>
<evidence type="ECO:0000313" key="4">
    <source>
        <dbReference type="Proteomes" id="UP000309215"/>
    </source>
</evidence>
<protein>
    <submittedName>
        <fullName evidence="3">Response regulator</fullName>
    </submittedName>
</protein>
<dbReference type="RefSeq" id="WP_136928944.1">
    <property type="nucleotide sequence ID" value="NZ_SSMQ01000009.1"/>
</dbReference>
<dbReference type="Proteomes" id="UP000309215">
    <property type="component" value="Unassembled WGS sequence"/>
</dbReference>
<dbReference type="InterPro" id="IPR001789">
    <property type="entry name" value="Sig_transdc_resp-reg_receiver"/>
</dbReference>
<proteinExistence type="predicted"/>
<dbReference type="PROSITE" id="PS50110">
    <property type="entry name" value="RESPONSE_REGULATORY"/>
    <property type="match status" value="1"/>
</dbReference>
<dbReference type="Gene3D" id="3.40.50.2300">
    <property type="match status" value="1"/>
</dbReference>
<comment type="caution">
    <text evidence="3">The sequence shown here is derived from an EMBL/GenBank/DDBJ whole genome shotgun (WGS) entry which is preliminary data.</text>
</comment>
<dbReference type="EMBL" id="SSMQ01000009">
    <property type="protein sequence ID" value="TKD09721.1"/>
    <property type="molecule type" value="Genomic_DNA"/>
</dbReference>
<dbReference type="GO" id="GO:0000160">
    <property type="term" value="P:phosphorelay signal transduction system"/>
    <property type="evidence" value="ECO:0007669"/>
    <property type="project" value="InterPro"/>
</dbReference>
<accession>A0A4V5PSJ9</accession>
<dbReference type="InterPro" id="IPR011006">
    <property type="entry name" value="CheY-like_superfamily"/>
</dbReference>
<dbReference type="SMART" id="SM00448">
    <property type="entry name" value="REC"/>
    <property type="match status" value="1"/>
</dbReference>
<dbReference type="OrthoDB" id="5509038at2"/>
<gene>
    <name evidence="3" type="ORF">E8A74_11145</name>
</gene>